<keyword evidence="5" id="KW-0732">Signal</keyword>
<keyword evidence="1" id="KW-0677">Repeat</keyword>
<organism evidence="6">
    <name type="scientific">Acidobacterium capsulatum</name>
    <dbReference type="NCBI Taxonomy" id="33075"/>
    <lineage>
        <taxon>Bacteria</taxon>
        <taxon>Pseudomonadati</taxon>
        <taxon>Acidobacteriota</taxon>
        <taxon>Terriglobia</taxon>
        <taxon>Terriglobales</taxon>
        <taxon>Acidobacteriaceae</taxon>
        <taxon>Acidobacterium</taxon>
    </lineage>
</organism>
<feature type="repeat" description="TPR" evidence="3">
    <location>
        <begin position="65"/>
        <end position="98"/>
    </location>
</feature>
<evidence type="ECO:0000256" key="3">
    <source>
        <dbReference type="PROSITE-ProRule" id="PRU00339"/>
    </source>
</evidence>
<dbReference type="PANTHER" id="PTHR45586:SF1">
    <property type="entry name" value="LIPOPOLYSACCHARIDE ASSEMBLY PROTEIN B"/>
    <property type="match status" value="1"/>
</dbReference>
<dbReference type="SUPFAM" id="SSF48452">
    <property type="entry name" value="TPR-like"/>
    <property type="match status" value="2"/>
</dbReference>
<keyword evidence="2 3" id="KW-0802">TPR repeat</keyword>
<evidence type="ECO:0000256" key="1">
    <source>
        <dbReference type="ARBA" id="ARBA00022737"/>
    </source>
</evidence>
<accession>A0A7V4XS14</accession>
<gene>
    <name evidence="6" type="ORF">ENW50_05440</name>
</gene>
<dbReference type="PROSITE" id="PS50005">
    <property type="entry name" value="TPR"/>
    <property type="match status" value="3"/>
</dbReference>
<evidence type="ECO:0000256" key="2">
    <source>
        <dbReference type="ARBA" id="ARBA00022803"/>
    </source>
</evidence>
<dbReference type="InterPro" id="IPR051012">
    <property type="entry name" value="CellSynth/LPSAsmb/PSIAsmb"/>
</dbReference>
<feature type="repeat" description="TPR" evidence="3">
    <location>
        <begin position="304"/>
        <end position="337"/>
    </location>
</feature>
<dbReference type="EMBL" id="DTKL01000030">
    <property type="protein sequence ID" value="HGY94114.1"/>
    <property type="molecule type" value="Genomic_DNA"/>
</dbReference>
<reference evidence="6" key="1">
    <citation type="journal article" date="2020" name="mSystems">
        <title>Genome- and Community-Level Interaction Insights into Carbon Utilization and Element Cycling Functions of Hydrothermarchaeota in Hydrothermal Sediment.</title>
        <authorList>
            <person name="Zhou Z."/>
            <person name="Liu Y."/>
            <person name="Xu W."/>
            <person name="Pan J."/>
            <person name="Luo Z.H."/>
            <person name="Li M."/>
        </authorList>
    </citation>
    <scope>NUCLEOTIDE SEQUENCE [LARGE SCALE GENOMIC DNA]</scope>
    <source>
        <strain evidence="6">SpSt-855</strain>
    </source>
</reference>
<protein>
    <submittedName>
        <fullName evidence="6">Tetratricopeptide repeat protein</fullName>
    </submittedName>
</protein>
<evidence type="ECO:0000256" key="5">
    <source>
        <dbReference type="SAM" id="SignalP"/>
    </source>
</evidence>
<evidence type="ECO:0000256" key="4">
    <source>
        <dbReference type="SAM" id="MobiDB-lite"/>
    </source>
</evidence>
<name>A0A7V4XS14_9BACT</name>
<dbReference type="Pfam" id="PF14559">
    <property type="entry name" value="TPR_19"/>
    <property type="match status" value="2"/>
</dbReference>
<dbReference type="Pfam" id="PF13431">
    <property type="entry name" value="TPR_17"/>
    <property type="match status" value="1"/>
</dbReference>
<dbReference type="InterPro" id="IPR019734">
    <property type="entry name" value="TPR_rpt"/>
</dbReference>
<proteinExistence type="predicted"/>
<dbReference type="PROSITE" id="PS51257">
    <property type="entry name" value="PROKAR_LIPOPROTEIN"/>
    <property type="match status" value="1"/>
</dbReference>
<feature type="signal peptide" evidence="5">
    <location>
        <begin position="1"/>
        <end position="20"/>
    </location>
</feature>
<comment type="caution">
    <text evidence="6">The sequence shown here is derived from an EMBL/GenBank/DDBJ whole genome shotgun (WGS) entry which is preliminary data.</text>
</comment>
<dbReference type="InterPro" id="IPR011990">
    <property type="entry name" value="TPR-like_helical_dom_sf"/>
</dbReference>
<feature type="repeat" description="TPR" evidence="3">
    <location>
        <begin position="270"/>
        <end position="303"/>
    </location>
</feature>
<evidence type="ECO:0000313" key="6">
    <source>
        <dbReference type="EMBL" id="HGY94114.1"/>
    </source>
</evidence>
<dbReference type="AlphaFoldDB" id="A0A7V4XS14"/>
<dbReference type="SMART" id="SM00028">
    <property type="entry name" value="TPR"/>
    <property type="match status" value="6"/>
</dbReference>
<dbReference type="PANTHER" id="PTHR45586">
    <property type="entry name" value="TPR REPEAT-CONTAINING PROTEIN PA4667"/>
    <property type="match status" value="1"/>
</dbReference>
<sequence length="402" mass="44638">MRSLKYFVFPLCLAASCAPAQTSSTSTAAQIVLHSQKAQQYLREKQPKLAIPELKAVVRLDPNNLDAEANLGVLLYFQGDYAGANQALSKALALHPDIPKLQALLGMSEERSGDPQHAVKDLAAAFPQLHDQKIQMEAGLSLIHLYQAHDQLAEAAGIVRQLQALQPKNPQLIYVAYRLYSDLAGEQLLSLSLVAPDSAQMHAAMAYEDTMQNNDQAAIAQYRKALAINPKLPGAEFALAQLLQHANDVKQQQEATSIYEQALRENPYDEPSALALGDMNLTQGNFKIAQTYYERALKIDPEDAEANFGLAKALIGNNESKQALPYLEKSIRLDPTNASAHFRLATLYRQEGREQDARQQLQIFQRLRKLKDKLSDLYKQMRMKPVHQENRHDSQGGMAGGQ</sequence>
<feature type="chain" id="PRO_5031506368" evidence="5">
    <location>
        <begin position="21"/>
        <end position="402"/>
    </location>
</feature>
<dbReference type="Gene3D" id="1.25.40.10">
    <property type="entry name" value="Tetratricopeptide repeat domain"/>
    <property type="match status" value="3"/>
</dbReference>
<feature type="region of interest" description="Disordered" evidence="4">
    <location>
        <begin position="382"/>
        <end position="402"/>
    </location>
</feature>